<geneLocation type="plasmid" evidence="1 2">
    <name>pSVR2332_phage</name>
</geneLocation>
<keyword evidence="1" id="KW-0614">Plasmid</keyword>
<evidence type="ECO:0000313" key="1">
    <source>
        <dbReference type="EMBL" id="BDQ63999.1"/>
    </source>
</evidence>
<gene>
    <name evidence="1" type="ORF">EfsSVR2332_40770</name>
</gene>
<proteinExistence type="predicted"/>
<organism evidence="1 2">
    <name type="scientific">Enterococcus faecalis</name>
    <name type="common">Streptococcus faecalis</name>
    <dbReference type="NCBI Taxonomy" id="1351"/>
    <lineage>
        <taxon>Bacteria</taxon>
        <taxon>Bacillati</taxon>
        <taxon>Bacillota</taxon>
        <taxon>Bacilli</taxon>
        <taxon>Lactobacillales</taxon>
        <taxon>Enterococcaceae</taxon>
        <taxon>Enterococcus</taxon>
    </lineage>
</organism>
<reference evidence="1" key="1">
    <citation type="submission" date="2022-08" db="EMBL/GenBank/DDBJ databases">
        <title>Molecular epidemiological analysis of five strains of VanD-type vancomycin-resistant Enterococcus faecalis.</title>
        <authorList>
            <person name="Mimura K."/>
            <person name="Hashimoto Y."/>
            <person name="Tomita H."/>
        </authorList>
    </citation>
    <scope>NUCLEOTIDE SEQUENCE</scope>
    <source>
        <strain evidence="1">SVR2332</strain>
        <plasmid evidence="1">pSVR2332_phage</plasmid>
    </source>
</reference>
<name>A0AC59HWA3_ENTFL</name>
<dbReference type="Proteomes" id="UP001317613">
    <property type="component" value="Plasmid pSVR2332_phage"/>
</dbReference>
<protein>
    <submittedName>
        <fullName evidence="1">Uncharacterized protein</fullName>
    </submittedName>
</protein>
<accession>A0AC59HWA3</accession>
<evidence type="ECO:0000313" key="2">
    <source>
        <dbReference type="Proteomes" id="UP001317613"/>
    </source>
</evidence>
<dbReference type="EMBL" id="AP026731">
    <property type="protein sequence ID" value="BDQ63999.1"/>
    <property type="molecule type" value="Genomic_DNA"/>
</dbReference>
<sequence length="123" mass="13817">MSLQTSLKVAYPAIFHPEEGGGYFIEFPDVQGAYTGINENDIAYGLLMAEEVLGMVLADYIENNETLPKASELNSISHKPDEFVTMVLVDIEADPYIENNETLPKDRAQLTLKETKEKYEVKN</sequence>